<organism evidence="2 3">
    <name type="scientific">Trematosphaeria pertusa</name>
    <dbReference type="NCBI Taxonomy" id="390896"/>
    <lineage>
        <taxon>Eukaryota</taxon>
        <taxon>Fungi</taxon>
        <taxon>Dikarya</taxon>
        <taxon>Ascomycota</taxon>
        <taxon>Pezizomycotina</taxon>
        <taxon>Dothideomycetes</taxon>
        <taxon>Pleosporomycetidae</taxon>
        <taxon>Pleosporales</taxon>
        <taxon>Massarineae</taxon>
        <taxon>Trematosphaeriaceae</taxon>
        <taxon>Trematosphaeria</taxon>
    </lineage>
</organism>
<evidence type="ECO:0000259" key="1">
    <source>
        <dbReference type="Pfam" id="PF06985"/>
    </source>
</evidence>
<proteinExistence type="predicted"/>
<feature type="domain" description="Heterokaryon incompatibility" evidence="1">
    <location>
        <begin position="192"/>
        <end position="349"/>
    </location>
</feature>
<keyword evidence="3" id="KW-1185">Reference proteome</keyword>
<dbReference type="Pfam" id="PF06985">
    <property type="entry name" value="HET"/>
    <property type="match status" value="1"/>
</dbReference>
<gene>
    <name evidence="2" type="ORF">BU26DRAFT_513337</name>
</gene>
<dbReference type="RefSeq" id="XP_033691526.1">
    <property type="nucleotide sequence ID" value="XM_033827600.1"/>
</dbReference>
<dbReference type="PANTHER" id="PTHR33112:SF11">
    <property type="entry name" value="HETEROKARYON INCOMPATIBILITY DOMAIN-CONTAINING PROTEIN"/>
    <property type="match status" value="1"/>
</dbReference>
<dbReference type="GeneID" id="54580930"/>
<evidence type="ECO:0000313" key="2">
    <source>
        <dbReference type="EMBL" id="KAF2256522.1"/>
    </source>
</evidence>
<accession>A0A6A6J2T2</accession>
<dbReference type="InterPro" id="IPR010730">
    <property type="entry name" value="HET"/>
</dbReference>
<dbReference type="AlphaFoldDB" id="A0A6A6J2T2"/>
<reference evidence="2" key="1">
    <citation type="journal article" date="2020" name="Stud. Mycol.">
        <title>101 Dothideomycetes genomes: a test case for predicting lifestyles and emergence of pathogens.</title>
        <authorList>
            <person name="Haridas S."/>
            <person name="Albert R."/>
            <person name="Binder M."/>
            <person name="Bloem J."/>
            <person name="Labutti K."/>
            <person name="Salamov A."/>
            <person name="Andreopoulos B."/>
            <person name="Baker S."/>
            <person name="Barry K."/>
            <person name="Bills G."/>
            <person name="Bluhm B."/>
            <person name="Cannon C."/>
            <person name="Castanera R."/>
            <person name="Culley D."/>
            <person name="Daum C."/>
            <person name="Ezra D."/>
            <person name="Gonzalez J."/>
            <person name="Henrissat B."/>
            <person name="Kuo A."/>
            <person name="Liang C."/>
            <person name="Lipzen A."/>
            <person name="Lutzoni F."/>
            <person name="Magnuson J."/>
            <person name="Mondo S."/>
            <person name="Nolan M."/>
            <person name="Ohm R."/>
            <person name="Pangilinan J."/>
            <person name="Park H.-J."/>
            <person name="Ramirez L."/>
            <person name="Alfaro M."/>
            <person name="Sun H."/>
            <person name="Tritt A."/>
            <person name="Yoshinaga Y."/>
            <person name="Zwiers L.-H."/>
            <person name="Turgeon B."/>
            <person name="Goodwin S."/>
            <person name="Spatafora J."/>
            <person name="Crous P."/>
            <person name="Grigoriev I."/>
        </authorList>
    </citation>
    <scope>NUCLEOTIDE SEQUENCE</scope>
    <source>
        <strain evidence="2">CBS 122368</strain>
    </source>
</reference>
<dbReference type="OrthoDB" id="5362512at2759"/>
<dbReference type="PANTHER" id="PTHR33112">
    <property type="entry name" value="DOMAIN PROTEIN, PUTATIVE-RELATED"/>
    <property type="match status" value="1"/>
</dbReference>
<dbReference type="Proteomes" id="UP000800094">
    <property type="component" value="Unassembled WGS sequence"/>
</dbReference>
<protein>
    <submittedName>
        <fullName evidence="2">HET-domain-containing protein</fullName>
    </submittedName>
</protein>
<name>A0A6A6J2T2_9PLEO</name>
<dbReference type="EMBL" id="ML987189">
    <property type="protein sequence ID" value="KAF2256522.1"/>
    <property type="molecule type" value="Genomic_DNA"/>
</dbReference>
<evidence type="ECO:0000313" key="3">
    <source>
        <dbReference type="Proteomes" id="UP000800094"/>
    </source>
</evidence>
<sequence>MHLCGACQSLRPHLRRYSNEYETVRDDFVVHQWHWLDMMRSLDEGCFICSLMWTNLTFGNDLEDLELLRPASYCIAGVNEESPDRLANAWIRFYSEFHPKQRHGMELLKELRCFSLSSDARLRFQLEVEKQASTVQALHTAREWLRKCTSTHERCNYTSDKHFYPTRLLDLNSGKPDPRLLVTQDHALSEPYATLSHCWGTKPVLRLLMGNIGGFKDSIPRLSLPRTFQDAVDTSLKLGFRYLWIDSLCIVQDSPEDWSYEAAQMEKVYRNSSLNLSAAGASNSTEGLYFVRDPKRVGPPPECPSFRNFDWRNDRTGDQDPTWHMIDEAFWERICLRSPLFSRAWVFQERLLAKRVLHFGKEQLFWECRTDDCCETFPDGLPNTVKDTTFLVSKFAYDQFHGRLFSKAALAGRLQKVRNHDMKAKIELFWQNMVTDYTECKLSHMGDKLIALAGLAKDFSGLIHAEVGPDSDYLAGTWSTHLPHALLWRCETIGSRPPYRAPSWSWAAPEGMITWDNNRWNQAFTYTARILHAEVEPVDHGNYFSQVKGGFIRIRGPVWKLIWSGNPHRWVVYATPIHEDSDGTSDAQVKESDLDMNAVMQWFPDERYDVHTEDWSELYGMRIVRYEDPSIETHCMLILIPDPDGKPNAYRRVGIGFSGPGLENSCWSDSKGVETEIFIL</sequence>